<keyword evidence="6" id="KW-0472">Membrane</keyword>
<evidence type="ECO:0000313" key="8">
    <source>
        <dbReference type="EMBL" id="MCR1915703.1"/>
    </source>
</evidence>
<keyword evidence="2" id="KW-0964">Secreted</keyword>
<dbReference type="AlphaFoldDB" id="A0AAW5M2J8"/>
<dbReference type="Pfam" id="PF00746">
    <property type="entry name" value="Gram_pos_anchor"/>
    <property type="match status" value="1"/>
</dbReference>
<evidence type="ECO:0000259" key="7">
    <source>
        <dbReference type="PROSITE" id="PS50847"/>
    </source>
</evidence>
<name>A0AAW5M2J8_LACJH</name>
<evidence type="ECO:0000256" key="1">
    <source>
        <dbReference type="ARBA" id="ARBA00022512"/>
    </source>
</evidence>
<comment type="caution">
    <text evidence="8">The sequence shown here is derived from an EMBL/GenBank/DDBJ whole genome shotgun (WGS) entry which is preliminary data.</text>
</comment>
<proteinExistence type="predicted"/>
<feature type="domain" description="Gram-positive cocci surface proteins LPxTG" evidence="7">
    <location>
        <begin position="73"/>
        <end position="109"/>
    </location>
</feature>
<dbReference type="PROSITE" id="PS50847">
    <property type="entry name" value="GRAM_POS_ANCHORING"/>
    <property type="match status" value="1"/>
</dbReference>
<feature type="compositionally biased region" description="Basic and acidic residues" evidence="5">
    <location>
        <begin position="55"/>
        <end position="64"/>
    </location>
</feature>
<reference evidence="8" key="1">
    <citation type="submission" date="2022-07" db="EMBL/GenBank/DDBJ databases">
        <title>Enhanced cultured diversity of the mouse gut microbiota enables custom-made synthetic communities.</title>
        <authorList>
            <person name="Afrizal A."/>
        </authorList>
    </citation>
    <scope>NUCLEOTIDE SEQUENCE</scope>
    <source>
        <strain evidence="8">DSM 100219</strain>
    </source>
</reference>
<feature type="compositionally biased region" description="Low complexity" evidence="5">
    <location>
        <begin position="14"/>
        <end position="49"/>
    </location>
</feature>
<evidence type="ECO:0000313" key="9">
    <source>
        <dbReference type="Proteomes" id="UP001206357"/>
    </source>
</evidence>
<gene>
    <name evidence="8" type="ORF">NSA17_09870</name>
</gene>
<dbReference type="Proteomes" id="UP001206357">
    <property type="component" value="Unassembled WGS sequence"/>
</dbReference>
<feature type="transmembrane region" description="Helical" evidence="6">
    <location>
        <begin position="82"/>
        <end position="98"/>
    </location>
</feature>
<keyword evidence="4" id="KW-0572">Peptidoglycan-anchor</keyword>
<evidence type="ECO:0000256" key="5">
    <source>
        <dbReference type="SAM" id="MobiDB-lite"/>
    </source>
</evidence>
<keyword evidence="6" id="KW-1133">Transmembrane helix</keyword>
<evidence type="ECO:0000256" key="6">
    <source>
        <dbReference type="SAM" id="Phobius"/>
    </source>
</evidence>
<organism evidence="8 9">
    <name type="scientific">Lactobacillus johnsonii</name>
    <dbReference type="NCBI Taxonomy" id="33959"/>
    <lineage>
        <taxon>Bacteria</taxon>
        <taxon>Bacillati</taxon>
        <taxon>Bacillota</taxon>
        <taxon>Bacilli</taxon>
        <taxon>Lactobacillales</taxon>
        <taxon>Lactobacillaceae</taxon>
        <taxon>Lactobacillus</taxon>
    </lineage>
</organism>
<protein>
    <submittedName>
        <fullName evidence="8">LPXTG cell wall anchor domain-containing protein</fullName>
    </submittedName>
</protein>
<feature type="region of interest" description="Disordered" evidence="5">
    <location>
        <begin position="1"/>
        <end position="84"/>
    </location>
</feature>
<accession>A0AAW5M2J8</accession>
<evidence type="ECO:0000256" key="2">
    <source>
        <dbReference type="ARBA" id="ARBA00022525"/>
    </source>
</evidence>
<dbReference type="InterPro" id="IPR019931">
    <property type="entry name" value="LPXTG_anchor"/>
</dbReference>
<keyword evidence="3" id="KW-0732">Signal</keyword>
<evidence type="ECO:0000256" key="3">
    <source>
        <dbReference type="ARBA" id="ARBA00022729"/>
    </source>
</evidence>
<keyword evidence="1" id="KW-0134">Cell wall</keyword>
<evidence type="ECO:0000256" key="4">
    <source>
        <dbReference type="ARBA" id="ARBA00023088"/>
    </source>
</evidence>
<sequence length="109" mass="11720">MSESLSNSVSMNKSQSRSTSTTTSTNSTNNNGSRSTPNNSSTQSTSTDTLQPKHKNAESVDKAAKKDHRRGKLPQTGAESNSSFLGLMIAALGGLLGFRRKKRKDEDKD</sequence>
<keyword evidence="6" id="KW-0812">Transmembrane</keyword>
<dbReference type="EMBL" id="JANKAU010000021">
    <property type="protein sequence ID" value="MCR1915703.1"/>
    <property type="molecule type" value="Genomic_DNA"/>
</dbReference>
<dbReference type="NCBIfam" id="TIGR01167">
    <property type="entry name" value="LPXTG_anchor"/>
    <property type="match status" value="1"/>
</dbReference>
<feature type="compositionally biased region" description="Polar residues" evidence="5">
    <location>
        <begin position="1"/>
        <end position="13"/>
    </location>
</feature>